<dbReference type="AlphaFoldDB" id="A0A061QUA9"/>
<feature type="compositionally biased region" description="Basic residues" evidence="1">
    <location>
        <begin position="157"/>
        <end position="167"/>
    </location>
</feature>
<gene>
    <name evidence="2" type="ORF">TSPGSL018_20991</name>
</gene>
<evidence type="ECO:0000256" key="1">
    <source>
        <dbReference type="SAM" id="MobiDB-lite"/>
    </source>
</evidence>
<name>A0A061QUA9_9CHLO</name>
<feature type="compositionally biased region" description="Acidic residues" evidence="1">
    <location>
        <begin position="182"/>
        <end position="191"/>
    </location>
</feature>
<sequence>MTQRRKTQERSGGLRVVVQDTGRVKNRMSKNQTLNVANRVVKRQQTPIKSGKRISNAKVSRRALTLSERFSQIENKRRELSKSSLAAQEIKPRRAVGRISQLGAKQATVTPKRNDGRGKPRVLTVRRNPQSTGKGRANTRLPNKQSVGSKEPSTRQNGRRKKGKAKPRNSPVKKGGSISQGQDEEMEDLDKDLDRYMAELDEEA</sequence>
<evidence type="ECO:0000313" key="2">
    <source>
        <dbReference type="EMBL" id="JAC63308.1"/>
    </source>
</evidence>
<protein>
    <recommendedName>
        <fullName evidence="3">Chromatin target of PRMT1 protein C-terminal domain-containing protein</fullName>
    </recommendedName>
</protein>
<evidence type="ECO:0008006" key="3">
    <source>
        <dbReference type="Google" id="ProtNLM"/>
    </source>
</evidence>
<proteinExistence type="predicted"/>
<feature type="region of interest" description="Disordered" evidence="1">
    <location>
        <begin position="96"/>
        <end position="204"/>
    </location>
</feature>
<dbReference type="EMBL" id="GBEZ01023589">
    <property type="protein sequence ID" value="JAC63308.1"/>
    <property type="molecule type" value="Transcribed_RNA"/>
</dbReference>
<organism evidence="2">
    <name type="scientific">Tetraselmis sp. GSL018</name>
    <dbReference type="NCBI Taxonomy" id="582737"/>
    <lineage>
        <taxon>Eukaryota</taxon>
        <taxon>Viridiplantae</taxon>
        <taxon>Chlorophyta</taxon>
        <taxon>core chlorophytes</taxon>
        <taxon>Chlorodendrophyceae</taxon>
        <taxon>Chlorodendrales</taxon>
        <taxon>Chlorodendraceae</taxon>
        <taxon>Tetraselmis</taxon>
    </lineage>
</organism>
<reference evidence="2" key="1">
    <citation type="submission" date="2014-05" db="EMBL/GenBank/DDBJ databases">
        <title>The transcriptome of the halophilic microalga Tetraselmis sp. GSL018 isolated from the Great Salt Lake, Utah.</title>
        <authorList>
            <person name="Jinkerson R.E."/>
            <person name="D'Adamo S."/>
            <person name="Posewitz M.C."/>
        </authorList>
    </citation>
    <scope>NUCLEOTIDE SEQUENCE</scope>
    <source>
        <strain evidence="2">GSL018</strain>
    </source>
</reference>
<accession>A0A061QUA9</accession>